<keyword evidence="2" id="KW-0378">Hydrolase</keyword>
<dbReference type="GO" id="GO:0043596">
    <property type="term" value="C:nuclear replication fork"/>
    <property type="evidence" value="ECO:0007669"/>
    <property type="project" value="TreeGrafter"/>
</dbReference>
<dbReference type="InterPro" id="IPR014001">
    <property type="entry name" value="Helicase_ATP-bd"/>
</dbReference>
<evidence type="ECO:0000313" key="9">
    <source>
        <dbReference type="EMBL" id="KAK7863670.1"/>
    </source>
</evidence>
<evidence type="ECO:0000256" key="4">
    <source>
        <dbReference type="PROSITE-ProRule" id="PRU00800"/>
    </source>
</evidence>
<dbReference type="PANTHER" id="PTHR45766">
    <property type="entry name" value="DNA ANNEALING HELICASE AND ENDONUCLEASE ZRANB3 FAMILY MEMBER"/>
    <property type="match status" value="1"/>
</dbReference>
<evidence type="ECO:0008006" key="11">
    <source>
        <dbReference type="Google" id="ProtNLM"/>
    </source>
</evidence>
<dbReference type="Pfam" id="PF00176">
    <property type="entry name" value="SNF2-rel_dom"/>
    <property type="match status" value="1"/>
</dbReference>
<feature type="domain" description="Helicase ATP-binding" evidence="6">
    <location>
        <begin position="224"/>
        <end position="380"/>
    </location>
</feature>
<accession>A0AAN9Z6N3</accession>
<keyword evidence="3" id="KW-0539">Nucleus</keyword>
<dbReference type="EMBL" id="JAZDUA010000224">
    <property type="protein sequence ID" value="KAK7863670.1"/>
    <property type="molecule type" value="Genomic_DNA"/>
</dbReference>
<gene>
    <name evidence="9" type="ORF">R5R35_006196</name>
</gene>
<evidence type="ECO:0000259" key="6">
    <source>
        <dbReference type="PROSITE" id="PS51192"/>
    </source>
</evidence>
<dbReference type="InterPro" id="IPR027417">
    <property type="entry name" value="P-loop_NTPase"/>
</dbReference>
<dbReference type="PROSITE" id="PS51194">
    <property type="entry name" value="HELICASE_CTER"/>
    <property type="match status" value="1"/>
</dbReference>
<comment type="caution">
    <text evidence="9">The sequence shown here is derived from an EMBL/GenBank/DDBJ whole genome shotgun (WGS) entry which is preliminary data.</text>
</comment>
<dbReference type="SMART" id="SM00490">
    <property type="entry name" value="HELICc"/>
    <property type="match status" value="1"/>
</dbReference>
<evidence type="ECO:0000256" key="3">
    <source>
        <dbReference type="ARBA" id="ARBA00023242"/>
    </source>
</evidence>
<reference evidence="9 10" key="1">
    <citation type="submission" date="2024-03" db="EMBL/GenBank/DDBJ databases">
        <title>The genome assembly and annotation of the cricket Gryllus longicercus Weissman &amp; Gray.</title>
        <authorList>
            <person name="Szrajer S."/>
            <person name="Gray D."/>
            <person name="Ylla G."/>
        </authorList>
    </citation>
    <scope>NUCLEOTIDE SEQUENCE [LARGE SCALE GENOMIC DNA]</scope>
    <source>
        <strain evidence="9">DAG 2021-001</strain>
        <tissue evidence="9">Whole body minus gut</tissue>
    </source>
</reference>
<feature type="domain" description="Helicase C-terminal" evidence="7">
    <location>
        <begin position="488"/>
        <end position="649"/>
    </location>
</feature>
<dbReference type="InterPro" id="IPR001650">
    <property type="entry name" value="Helicase_C-like"/>
</dbReference>
<evidence type="ECO:0000259" key="8">
    <source>
        <dbReference type="PROSITE" id="PS51467"/>
    </source>
</evidence>
<comment type="similarity">
    <text evidence="4">Belongs to the SNF2/RAD54 helicase family. SMARCAL1 subfamily.</text>
</comment>
<dbReference type="SMART" id="SM00487">
    <property type="entry name" value="DEXDc"/>
    <property type="match status" value="1"/>
</dbReference>
<dbReference type="Gene3D" id="3.40.50.300">
    <property type="entry name" value="P-loop containing nucleotide triphosphate hydrolases"/>
    <property type="match status" value="1"/>
</dbReference>
<dbReference type="InterPro" id="IPR000330">
    <property type="entry name" value="SNF2_N"/>
</dbReference>
<dbReference type="SUPFAM" id="SSF52540">
    <property type="entry name" value="P-loop containing nucleoside triphosphate hydrolases"/>
    <property type="match status" value="2"/>
</dbReference>
<evidence type="ECO:0000256" key="5">
    <source>
        <dbReference type="SAM" id="Coils"/>
    </source>
</evidence>
<evidence type="ECO:0000256" key="2">
    <source>
        <dbReference type="ARBA" id="ARBA00022801"/>
    </source>
</evidence>
<evidence type="ECO:0000313" key="10">
    <source>
        <dbReference type="Proteomes" id="UP001378592"/>
    </source>
</evidence>
<feature type="domain" description="HARP" evidence="8">
    <location>
        <begin position="109"/>
        <end position="183"/>
    </location>
</feature>
<dbReference type="InterPro" id="IPR038718">
    <property type="entry name" value="SNF2-like_sf"/>
</dbReference>
<dbReference type="GO" id="GO:0005524">
    <property type="term" value="F:ATP binding"/>
    <property type="evidence" value="ECO:0007669"/>
    <property type="project" value="InterPro"/>
</dbReference>
<organism evidence="9 10">
    <name type="scientific">Gryllus longicercus</name>
    <dbReference type="NCBI Taxonomy" id="2509291"/>
    <lineage>
        <taxon>Eukaryota</taxon>
        <taxon>Metazoa</taxon>
        <taxon>Ecdysozoa</taxon>
        <taxon>Arthropoda</taxon>
        <taxon>Hexapoda</taxon>
        <taxon>Insecta</taxon>
        <taxon>Pterygota</taxon>
        <taxon>Neoptera</taxon>
        <taxon>Polyneoptera</taxon>
        <taxon>Orthoptera</taxon>
        <taxon>Ensifera</taxon>
        <taxon>Gryllidea</taxon>
        <taxon>Grylloidea</taxon>
        <taxon>Gryllidae</taxon>
        <taxon>Gryllinae</taxon>
        <taxon>Gryllus</taxon>
    </lineage>
</organism>
<dbReference type="FunFam" id="3.40.50.300:FF:003021">
    <property type="entry name" value="Uncharacterized protein (Fragment)"/>
    <property type="match status" value="1"/>
</dbReference>
<dbReference type="Pfam" id="PF07443">
    <property type="entry name" value="HARP"/>
    <property type="match status" value="1"/>
</dbReference>
<dbReference type="Proteomes" id="UP001378592">
    <property type="component" value="Unassembled WGS sequence"/>
</dbReference>
<dbReference type="PROSITE" id="PS51192">
    <property type="entry name" value="HELICASE_ATP_BIND_1"/>
    <property type="match status" value="1"/>
</dbReference>
<dbReference type="InterPro" id="IPR049730">
    <property type="entry name" value="SNF2/RAD54-like_C"/>
</dbReference>
<dbReference type="GO" id="GO:0031297">
    <property type="term" value="P:replication fork processing"/>
    <property type="evidence" value="ECO:0007669"/>
    <property type="project" value="TreeGrafter"/>
</dbReference>
<dbReference type="AlphaFoldDB" id="A0AAN9Z6N3"/>
<dbReference type="InterPro" id="IPR010003">
    <property type="entry name" value="HARP_dom"/>
</dbReference>
<dbReference type="Gene3D" id="3.40.50.10810">
    <property type="entry name" value="Tandem AAA-ATPase domain"/>
    <property type="match status" value="1"/>
</dbReference>
<dbReference type="GO" id="GO:0006281">
    <property type="term" value="P:DNA repair"/>
    <property type="evidence" value="ECO:0007669"/>
    <property type="project" value="TreeGrafter"/>
</dbReference>
<keyword evidence="5" id="KW-0175">Coiled coil</keyword>
<dbReference type="Pfam" id="PF00271">
    <property type="entry name" value="Helicase_C"/>
    <property type="match status" value="1"/>
</dbReference>
<feature type="coiled-coil region" evidence="5">
    <location>
        <begin position="10"/>
        <end position="37"/>
    </location>
</feature>
<keyword evidence="10" id="KW-1185">Reference proteome</keyword>
<protein>
    <recommendedName>
        <fullName evidence="11">SWI/SNF-related matrix-associated actin-dependent regulator of chromatin subfamily A-like protein 1</fullName>
    </recommendedName>
</protein>
<dbReference type="PROSITE" id="PS51467">
    <property type="entry name" value="HARP"/>
    <property type="match status" value="1"/>
</dbReference>
<comment type="subcellular location">
    <subcellularLocation>
        <location evidence="1">Nucleus</location>
    </subcellularLocation>
</comment>
<dbReference type="CDD" id="cd18793">
    <property type="entry name" value="SF2_C_SNF"/>
    <property type="match status" value="1"/>
</dbReference>
<dbReference type="GO" id="GO:0016787">
    <property type="term" value="F:hydrolase activity"/>
    <property type="evidence" value="ECO:0007669"/>
    <property type="project" value="UniProtKB-KW"/>
</dbReference>
<evidence type="ECO:0000256" key="1">
    <source>
        <dbReference type="ARBA" id="ARBA00004123"/>
    </source>
</evidence>
<name>A0AAN9Z6N3_9ORTH</name>
<dbReference type="CDD" id="cd18010">
    <property type="entry name" value="DEXHc_HARP_SMARCAL1"/>
    <property type="match status" value="1"/>
</dbReference>
<dbReference type="PANTHER" id="PTHR45766:SF6">
    <property type="entry name" value="SWI_SNF-RELATED MATRIX-ASSOCIATED ACTIN-DEPENDENT REGULATOR OF CHROMATIN SUBFAMILY A-LIKE PROTEIN 1"/>
    <property type="match status" value="1"/>
</dbReference>
<proteinExistence type="inferred from homology"/>
<sequence>MSSLTGEQLARIEENRKKALERRALRAKIEANRQKALQIQAARIKDQHVPLSAFKVQSPSSSSPSSSSLKEQIIDIPKETIVTSPPIKKVKHWVNKETPITFKQSVAFTPSKNIVSGHCQIISKEHFVVEVNYHKVMIDIFKKIKSANYDSTSKNWKFNVRDHDELLKELRVLKGEVVISGIPRKILDLFLKPPVDFRKQDIDISAIDSHLLNRLMPFQREGILFGIARKGRCLIADDMGLGKTIQALGIAHYYQNDWPLIVVCPTSVRFHWLEAIHDWLPSVQPHTINVMTSGRDFDASAKIIITSYNLVSRHVQILNRIAFGIVIVDESHFLKTHSSARSKAVCGLLKNCRRVILLSGTPALSRPCELFTQLNAIDPSTFPHFREYGIRYCSGKQTNMGFWDYNGCSNMKELHLVLQQSVMIRRLKSEVISQLPSKLRQMILLKLDDISSNEDIKDFERALQNKRLKGMERRGTLLQYYAVSGKCKLPVIIDYLNDQLESGKKFIIFAHHKVVIDNICETISKKNVDFIRIDGSTTSLCRKQMCEKFQLNEKCLVAVLSITAANAGITLTAAQLVIFAELFWNPGILTQAEDRAHRIGQKDCVLVQYLVSPGTADDHLWPLIQSKLEVLNKAGLSKDSFQTCATSTVVCKRTDQKSITDFFGALEDDDEDDILLKALDSLV</sequence>
<evidence type="ECO:0000259" key="7">
    <source>
        <dbReference type="PROSITE" id="PS51194"/>
    </source>
</evidence>